<dbReference type="Pfam" id="PF07728">
    <property type="entry name" value="AAA_5"/>
    <property type="match status" value="1"/>
</dbReference>
<keyword evidence="3" id="KW-1185">Reference proteome</keyword>
<dbReference type="KEGG" id="step:IC006_0429"/>
<dbReference type="InterPro" id="IPR027417">
    <property type="entry name" value="P-loop_NTPase"/>
</dbReference>
<accession>A0A510DSK5</accession>
<evidence type="ECO:0000313" key="2">
    <source>
        <dbReference type="EMBL" id="BBG23145.1"/>
    </source>
</evidence>
<evidence type="ECO:0000313" key="3">
    <source>
        <dbReference type="Proteomes" id="UP000322983"/>
    </source>
</evidence>
<dbReference type="InterPro" id="IPR052934">
    <property type="entry name" value="Methyl-DNA_Rec/Restrict_Enz"/>
</dbReference>
<dbReference type="STRING" id="1294262.GCA_001316085_02540"/>
<name>A0A510DSK5_9CREN</name>
<dbReference type="GO" id="GO:0016887">
    <property type="term" value="F:ATP hydrolysis activity"/>
    <property type="evidence" value="ECO:0007669"/>
    <property type="project" value="InterPro"/>
</dbReference>
<gene>
    <name evidence="2" type="ORF">IC006_0429</name>
</gene>
<dbReference type="InterPro" id="IPR011704">
    <property type="entry name" value="ATPase_dyneun-rel_AAA"/>
</dbReference>
<keyword evidence="2" id="KW-0378">Hydrolase</keyword>
<dbReference type="PANTHER" id="PTHR37291">
    <property type="entry name" value="5-METHYLCYTOSINE-SPECIFIC RESTRICTION ENZYME B"/>
    <property type="match status" value="1"/>
</dbReference>
<sequence length="596" mass="67531">MYSDWFSIRNEFKLIESVEGIKDYLSHENSEIVPCIFRDSSDSPFDMDASLIYSILGEPGYLIWGDSKGSVKISVRGNGSEPVGYPFSALFKRYFLSYLKNDGSRIDMVPSLNKIMISLLYVPSDEKNKRRFIGAGIITDINIDSIRNFRYWKEESGSNEKYWILRFRMKVIWLSRSVRNSIRESIPEIREWLRKGGNLQDQVPSILRNAVGEEIEGVQASQSNNCYNDSKYINGVKDFIMSKIESGEVEETYKFYKQITNELEDLSQGIITEEVNNANPQCKSVEKALEEAKDLISNNLYLQNPRILDFMFASLRIGNILLVGPPGVGKTEIATTIADSLCSNGEKATANALWTRRDLIGGETLREGSISWKPGVILRAYVKASRIPDNALFPVVLEELNRADIDKAFGDFFTMFSSADASKWRIPSSLMEEIRSFPPDPQLSQLLKVIENEKNTGKSPLSKLRVIATMNLKDLRNLYQIGDAITRRFSVFYLDCPKGDSDVEVVMKANGFNFTQETVNDLKEVISRVRKGLGSKFCLSTSTVSKVISQMSIMQKETHKIEKQEIIELIKIHAGTIDNGVMKRIDKMLEVSSETH</sequence>
<keyword evidence="2" id="KW-0067">ATP-binding</keyword>
<keyword evidence="2" id="KW-0547">Nucleotide-binding</keyword>
<dbReference type="EMBL" id="AP018929">
    <property type="protein sequence ID" value="BBG23145.1"/>
    <property type="molecule type" value="Genomic_DNA"/>
</dbReference>
<dbReference type="SUPFAM" id="SSF52540">
    <property type="entry name" value="P-loop containing nucleoside triphosphate hydrolases"/>
    <property type="match status" value="1"/>
</dbReference>
<keyword evidence="2" id="KW-0347">Helicase</keyword>
<dbReference type="Gene3D" id="3.40.50.300">
    <property type="entry name" value="P-loop containing nucleotide triphosphate hydrolases"/>
    <property type="match status" value="1"/>
</dbReference>
<evidence type="ECO:0000259" key="1">
    <source>
        <dbReference type="Pfam" id="PF07728"/>
    </source>
</evidence>
<organism evidence="2 3">
    <name type="scientific">Sulfuracidifex tepidarius</name>
    <dbReference type="NCBI Taxonomy" id="1294262"/>
    <lineage>
        <taxon>Archaea</taxon>
        <taxon>Thermoproteota</taxon>
        <taxon>Thermoprotei</taxon>
        <taxon>Sulfolobales</taxon>
        <taxon>Sulfolobaceae</taxon>
        <taxon>Sulfuracidifex</taxon>
    </lineage>
</organism>
<proteinExistence type="predicted"/>
<dbReference type="Proteomes" id="UP000322983">
    <property type="component" value="Chromosome"/>
</dbReference>
<dbReference type="PANTHER" id="PTHR37291:SF1">
    <property type="entry name" value="TYPE IV METHYL-DIRECTED RESTRICTION ENZYME ECOKMCRB SUBUNIT"/>
    <property type="match status" value="1"/>
</dbReference>
<protein>
    <submittedName>
        <fullName evidence="2">Holliday junction ATP-dependent DNA helicase RuvB</fullName>
    </submittedName>
</protein>
<dbReference type="GO" id="GO:0004386">
    <property type="term" value="F:helicase activity"/>
    <property type="evidence" value="ECO:0007669"/>
    <property type="project" value="UniProtKB-KW"/>
</dbReference>
<reference evidence="2 3" key="1">
    <citation type="journal article" date="2020" name="Int. J. Syst. Evol. Microbiol.">
        <title>Sulfuracidifex tepidarius gen. nov., sp. nov. and transfer of Sulfolobus metallicus Huber and Stetter 1992 to the genus Sulfuracidifex as Sulfuracidifex metallicus comb. nov.</title>
        <authorList>
            <person name="Itoh T."/>
            <person name="Miura T."/>
            <person name="Sakai H.D."/>
            <person name="Kato S."/>
            <person name="Ohkuma M."/>
            <person name="Takashina T."/>
        </authorList>
    </citation>
    <scope>NUCLEOTIDE SEQUENCE [LARGE SCALE GENOMIC DNA]</scope>
    <source>
        <strain evidence="2 3">IC-006</strain>
    </source>
</reference>
<dbReference type="GO" id="GO:0005524">
    <property type="term" value="F:ATP binding"/>
    <property type="evidence" value="ECO:0007669"/>
    <property type="project" value="InterPro"/>
</dbReference>
<dbReference type="AlphaFoldDB" id="A0A510DSK5"/>
<feature type="domain" description="ATPase dynein-related AAA" evidence="1">
    <location>
        <begin position="319"/>
        <end position="489"/>
    </location>
</feature>